<sequence length="766" mass="83614">MKRREGPNRKQVLDMDSTSAWSNKYQNIADRRSNGASVSNTASNPLSKLVGGYASDSDGDEDSRTKSSLDAKVEEFMKEVESTKTNDDSGIISCAWQEIYDESTGYPYYWNMNTNEVTWEPPPELVAYQAAVAAKLAQTQAKEKAQAQQAQWAVEQAALGLTPEYPLTQKKVPPAAPNLKSVSKSSPLPTLPHLGSGKHRKRGPKKRPASESDDEKIEMITSWVDEESEEEDELKNITNQSNTDKSISKDTKCAAPLPSVPSSSRKPPKPSKPAAPPVIFGPQLPASLPDYNSSIKSKSRSRNGSTEEEVESKVVIQKLRRLKTESDVIVGTRERVPIRKSLDRSRSDSPNPTTSKSRLRESSSEKDSEKSVLNRLRKQVQLLKDLGGIVPTDVKDLLSSASVSSLSATTTADHIIAMIEMEQPPDHKQNAKLISSLQAAEERIQKAVQKLNSENLTNGSDKAGQKPTSFALIAGYGDDSDQEETVDSDTSGNGKENSLVKERTLFPILGVEVNTKEDELHKSRGNALGSDSMPVVKDATEVSSKQSILVDHGLGQKRKKRLDIGPVHSQPKSNSNTTELSDEFPKVKGNSEGSTSYTTVWSSSSTYASDPTANDRRGFGFQSAEEEASQSNKAKKGKIQFIKAETINIQPEESGNVRDAEKEADSKSTTIKSRQDGELHGGLSSLAQLVKAKLQFLSEGKEPVSPVQAMAIQIETLVSAWNAGALSDSFLQRWLQSTGAELVQLERAAAPQGWAVQWDRYDIAVT</sequence>
<proteinExistence type="predicted"/>
<feature type="compositionally biased region" description="Polar residues" evidence="2">
    <location>
        <begin position="570"/>
        <end position="579"/>
    </location>
</feature>
<feature type="compositionally biased region" description="Basic residues" evidence="2">
    <location>
        <begin position="196"/>
        <end position="207"/>
    </location>
</feature>
<dbReference type="InterPro" id="IPR053076">
    <property type="entry name" value="WW_domain_protein"/>
</dbReference>
<protein>
    <submittedName>
        <fullName evidence="4">Formin-binding protein 4</fullName>
    </submittedName>
</protein>
<feature type="compositionally biased region" description="Polar residues" evidence="2">
    <location>
        <begin position="34"/>
        <end position="46"/>
    </location>
</feature>
<feature type="compositionally biased region" description="Acidic residues" evidence="2">
    <location>
        <begin position="478"/>
        <end position="487"/>
    </location>
</feature>
<feature type="compositionally biased region" description="Low complexity" evidence="2">
    <location>
        <begin position="594"/>
        <end position="609"/>
    </location>
</feature>
<dbReference type="CDD" id="cd00201">
    <property type="entry name" value="WW"/>
    <property type="match status" value="1"/>
</dbReference>
<name>A0AAE1HKK3_9NEOP</name>
<keyword evidence="1" id="KW-0175">Coiled coil</keyword>
<feature type="compositionally biased region" description="Polar residues" evidence="2">
    <location>
        <begin position="236"/>
        <end position="245"/>
    </location>
</feature>
<feature type="region of interest" description="Disordered" evidence="2">
    <location>
        <begin position="326"/>
        <end position="372"/>
    </location>
</feature>
<dbReference type="EMBL" id="JAHWGI010001134">
    <property type="protein sequence ID" value="KAK3923072.1"/>
    <property type="molecule type" value="Genomic_DNA"/>
</dbReference>
<evidence type="ECO:0000256" key="2">
    <source>
        <dbReference type="SAM" id="MobiDB-lite"/>
    </source>
</evidence>
<feature type="domain" description="WW" evidence="3">
    <location>
        <begin position="90"/>
        <end position="124"/>
    </location>
</feature>
<feature type="region of interest" description="Disordered" evidence="2">
    <location>
        <begin position="24"/>
        <end position="68"/>
    </location>
</feature>
<feature type="region of interest" description="Disordered" evidence="2">
    <location>
        <begin position="169"/>
        <end position="314"/>
    </location>
</feature>
<feature type="compositionally biased region" description="Low complexity" evidence="2">
    <location>
        <begin position="256"/>
        <end position="265"/>
    </location>
</feature>
<feature type="region of interest" description="Disordered" evidence="2">
    <location>
        <begin position="476"/>
        <end position="499"/>
    </location>
</feature>
<comment type="caution">
    <text evidence="4">The sequence shown here is derived from an EMBL/GenBank/DDBJ whole genome shotgun (WGS) entry which is preliminary data.</text>
</comment>
<feature type="compositionally biased region" description="Basic and acidic residues" evidence="2">
    <location>
        <begin position="655"/>
        <end position="666"/>
    </location>
</feature>
<feature type="region of interest" description="Disordered" evidence="2">
    <location>
        <begin position="650"/>
        <end position="677"/>
    </location>
</feature>
<keyword evidence="5" id="KW-1185">Reference proteome</keyword>
<feature type="compositionally biased region" description="Basic and acidic residues" evidence="2">
    <location>
        <begin position="358"/>
        <end position="372"/>
    </location>
</feature>
<feature type="compositionally biased region" description="Acidic residues" evidence="2">
    <location>
        <begin position="224"/>
        <end position="233"/>
    </location>
</feature>
<gene>
    <name evidence="4" type="ORF">KUF71_001731</name>
</gene>
<evidence type="ECO:0000313" key="4">
    <source>
        <dbReference type="EMBL" id="KAK3923072.1"/>
    </source>
</evidence>
<feature type="compositionally biased region" description="Basic and acidic residues" evidence="2">
    <location>
        <begin position="326"/>
        <end position="347"/>
    </location>
</feature>
<dbReference type="InterPro" id="IPR036020">
    <property type="entry name" value="WW_dom_sf"/>
</dbReference>
<evidence type="ECO:0000256" key="1">
    <source>
        <dbReference type="SAM" id="Coils"/>
    </source>
</evidence>
<dbReference type="Proteomes" id="UP001219518">
    <property type="component" value="Unassembled WGS sequence"/>
</dbReference>
<feature type="coiled-coil region" evidence="1">
    <location>
        <begin position="430"/>
        <end position="457"/>
    </location>
</feature>
<feature type="region of interest" description="Disordered" evidence="2">
    <location>
        <begin position="544"/>
        <end position="637"/>
    </location>
</feature>
<dbReference type="Gene3D" id="2.20.70.10">
    <property type="match status" value="1"/>
</dbReference>
<dbReference type="InterPro" id="IPR001202">
    <property type="entry name" value="WW_dom"/>
</dbReference>
<dbReference type="PANTHER" id="PTHR46697:SF1">
    <property type="entry name" value="FORMIN-BINDING PROTEIN 4"/>
    <property type="match status" value="1"/>
</dbReference>
<organism evidence="4 5">
    <name type="scientific">Frankliniella fusca</name>
    <dbReference type="NCBI Taxonomy" id="407009"/>
    <lineage>
        <taxon>Eukaryota</taxon>
        <taxon>Metazoa</taxon>
        <taxon>Ecdysozoa</taxon>
        <taxon>Arthropoda</taxon>
        <taxon>Hexapoda</taxon>
        <taxon>Insecta</taxon>
        <taxon>Pterygota</taxon>
        <taxon>Neoptera</taxon>
        <taxon>Paraneoptera</taxon>
        <taxon>Thysanoptera</taxon>
        <taxon>Terebrantia</taxon>
        <taxon>Thripoidea</taxon>
        <taxon>Thripidae</taxon>
        <taxon>Frankliniella</taxon>
    </lineage>
</organism>
<dbReference type="Pfam" id="PF00397">
    <property type="entry name" value="WW"/>
    <property type="match status" value="1"/>
</dbReference>
<dbReference type="SMART" id="SM00456">
    <property type="entry name" value="WW"/>
    <property type="match status" value="1"/>
</dbReference>
<reference evidence="4" key="2">
    <citation type="journal article" date="2023" name="BMC Genomics">
        <title>Pest status, molecular evolution, and epigenetic factors derived from the genome assembly of Frankliniella fusca, a thysanopteran phytovirus vector.</title>
        <authorList>
            <person name="Catto M.A."/>
            <person name="Labadie P.E."/>
            <person name="Jacobson A.L."/>
            <person name="Kennedy G.G."/>
            <person name="Srinivasan R."/>
            <person name="Hunt B.G."/>
        </authorList>
    </citation>
    <scope>NUCLEOTIDE SEQUENCE</scope>
    <source>
        <strain evidence="4">PL_HMW_Pooled</strain>
    </source>
</reference>
<dbReference type="PROSITE" id="PS50020">
    <property type="entry name" value="WW_DOMAIN_2"/>
    <property type="match status" value="1"/>
</dbReference>
<dbReference type="SUPFAM" id="SSF51045">
    <property type="entry name" value="WW domain"/>
    <property type="match status" value="1"/>
</dbReference>
<evidence type="ECO:0000259" key="3">
    <source>
        <dbReference type="PROSITE" id="PS50020"/>
    </source>
</evidence>
<accession>A0AAE1HKK3</accession>
<reference evidence="4" key="1">
    <citation type="submission" date="2021-07" db="EMBL/GenBank/DDBJ databases">
        <authorList>
            <person name="Catto M.A."/>
            <person name="Jacobson A."/>
            <person name="Kennedy G."/>
            <person name="Labadie P."/>
            <person name="Hunt B.G."/>
            <person name="Srinivasan R."/>
        </authorList>
    </citation>
    <scope>NUCLEOTIDE SEQUENCE</scope>
    <source>
        <strain evidence="4">PL_HMW_Pooled</strain>
        <tissue evidence="4">Head</tissue>
    </source>
</reference>
<evidence type="ECO:0000313" key="5">
    <source>
        <dbReference type="Proteomes" id="UP001219518"/>
    </source>
</evidence>
<dbReference type="PANTHER" id="PTHR46697">
    <property type="entry name" value="FORMIN-BINDING PROTEIN 4"/>
    <property type="match status" value="1"/>
</dbReference>
<dbReference type="AlphaFoldDB" id="A0AAE1HKK3"/>